<organism evidence="1 2">
    <name type="scientific">Smallanthus sonchifolius</name>
    <dbReference type="NCBI Taxonomy" id="185202"/>
    <lineage>
        <taxon>Eukaryota</taxon>
        <taxon>Viridiplantae</taxon>
        <taxon>Streptophyta</taxon>
        <taxon>Embryophyta</taxon>
        <taxon>Tracheophyta</taxon>
        <taxon>Spermatophyta</taxon>
        <taxon>Magnoliopsida</taxon>
        <taxon>eudicotyledons</taxon>
        <taxon>Gunneridae</taxon>
        <taxon>Pentapetalae</taxon>
        <taxon>asterids</taxon>
        <taxon>campanulids</taxon>
        <taxon>Asterales</taxon>
        <taxon>Asteraceae</taxon>
        <taxon>Asteroideae</taxon>
        <taxon>Heliantheae alliance</taxon>
        <taxon>Millerieae</taxon>
        <taxon>Smallanthus</taxon>
    </lineage>
</organism>
<protein>
    <submittedName>
        <fullName evidence="1">Uncharacterized protein</fullName>
    </submittedName>
</protein>
<evidence type="ECO:0000313" key="1">
    <source>
        <dbReference type="EMBL" id="KAI3798735.1"/>
    </source>
</evidence>
<sequence>MNTRNMFILFIAMVVLTTQSSARVFPTRSLVDTNDDVAIREEDLQTFYDSLMNYLNLESTAVNGENVLVGSISPANAPEPTPVPEPSHKHHHKHDHDHDHDHEEHHHKHEHEHHHHKHEHKDHHHKHNEPQALPPTTPTSAPTPTQSLESFLTWI</sequence>
<evidence type="ECO:0000313" key="2">
    <source>
        <dbReference type="Proteomes" id="UP001056120"/>
    </source>
</evidence>
<dbReference type="EMBL" id="CM042028">
    <property type="protein sequence ID" value="KAI3798735.1"/>
    <property type="molecule type" value="Genomic_DNA"/>
</dbReference>
<accession>A0ACB9HSM6</accession>
<dbReference type="Proteomes" id="UP001056120">
    <property type="component" value="Linkage Group LG11"/>
</dbReference>
<reference evidence="1 2" key="2">
    <citation type="journal article" date="2022" name="Mol. Ecol. Resour.">
        <title>The genomes of chicory, endive, great burdock and yacon provide insights into Asteraceae paleo-polyploidization history and plant inulin production.</title>
        <authorList>
            <person name="Fan W."/>
            <person name="Wang S."/>
            <person name="Wang H."/>
            <person name="Wang A."/>
            <person name="Jiang F."/>
            <person name="Liu H."/>
            <person name="Zhao H."/>
            <person name="Xu D."/>
            <person name="Zhang Y."/>
        </authorList>
    </citation>
    <scope>NUCLEOTIDE SEQUENCE [LARGE SCALE GENOMIC DNA]</scope>
    <source>
        <strain evidence="2">cv. Yunnan</strain>
        <tissue evidence="1">Leaves</tissue>
    </source>
</reference>
<keyword evidence="2" id="KW-1185">Reference proteome</keyword>
<name>A0ACB9HSM6_9ASTR</name>
<comment type="caution">
    <text evidence="1">The sequence shown here is derived from an EMBL/GenBank/DDBJ whole genome shotgun (WGS) entry which is preliminary data.</text>
</comment>
<gene>
    <name evidence="1" type="ORF">L1987_34013</name>
</gene>
<proteinExistence type="predicted"/>
<reference evidence="2" key="1">
    <citation type="journal article" date="2022" name="Mol. Ecol. Resour.">
        <title>The genomes of chicory, endive, great burdock and yacon provide insights into Asteraceae palaeo-polyploidization history and plant inulin production.</title>
        <authorList>
            <person name="Fan W."/>
            <person name="Wang S."/>
            <person name="Wang H."/>
            <person name="Wang A."/>
            <person name="Jiang F."/>
            <person name="Liu H."/>
            <person name="Zhao H."/>
            <person name="Xu D."/>
            <person name="Zhang Y."/>
        </authorList>
    </citation>
    <scope>NUCLEOTIDE SEQUENCE [LARGE SCALE GENOMIC DNA]</scope>
    <source>
        <strain evidence="2">cv. Yunnan</strain>
    </source>
</reference>